<evidence type="ECO:0000313" key="1">
    <source>
        <dbReference type="EMBL" id="WGH76207.1"/>
    </source>
</evidence>
<dbReference type="Proteomes" id="UP001232001">
    <property type="component" value="Chromosome"/>
</dbReference>
<dbReference type="InterPro" id="IPR031762">
    <property type="entry name" value="DUF4738"/>
</dbReference>
<dbReference type="Pfam" id="PF15889">
    <property type="entry name" value="DUF4738"/>
    <property type="match status" value="1"/>
</dbReference>
<dbReference type="RefSeq" id="WP_279652076.1">
    <property type="nucleotide sequence ID" value="NZ_CP122539.1"/>
</dbReference>
<sequence>MKSQFLILIMSIIFFSCSEQKKEKLAVEKKPESVETSKKRIDTLTISERQNLTDKSVIERYFPEENETVKFDTIISAQNLKISIQSTTLDSYVTNEFESDGIKYIDKYRDSKKHLRILKGNQLILDTTFVKETFVDYAGQDFLDIANLHGYWFNGIDENVLEFFGAINKPETDWSYAFYHFFDLSNQKFRIEEHIDEEI</sequence>
<organism evidence="1 2">
    <name type="scientific">Tenacibaculum tangerinum</name>
    <dbReference type="NCBI Taxonomy" id="3038772"/>
    <lineage>
        <taxon>Bacteria</taxon>
        <taxon>Pseudomonadati</taxon>
        <taxon>Bacteroidota</taxon>
        <taxon>Flavobacteriia</taxon>
        <taxon>Flavobacteriales</taxon>
        <taxon>Flavobacteriaceae</taxon>
        <taxon>Tenacibaculum</taxon>
    </lineage>
</organism>
<gene>
    <name evidence="1" type="ORF">P8625_03310</name>
</gene>
<reference evidence="1 2" key="1">
    <citation type="submission" date="2023-04" db="EMBL/GenBank/DDBJ databases">
        <title>Tenacibaculum tangerinum sp. nov., isolated from sea tidal flat of South Korea.</title>
        <authorList>
            <person name="Lee S.H."/>
            <person name="Kim J.-J."/>
        </authorList>
    </citation>
    <scope>NUCLEOTIDE SEQUENCE [LARGE SCALE GENOMIC DNA]</scope>
    <source>
        <strain evidence="1 2">GRR-S3-23</strain>
    </source>
</reference>
<keyword evidence="2" id="KW-1185">Reference proteome</keyword>
<dbReference type="Gene3D" id="2.40.128.510">
    <property type="entry name" value="Protein of unknown function DUF4738"/>
    <property type="match status" value="1"/>
</dbReference>
<dbReference type="EMBL" id="CP122539">
    <property type="protein sequence ID" value="WGH76207.1"/>
    <property type="molecule type" value="Genomic_DNA"/>
</dbReference>
<protein>
    <submittedName>
        <fullName evidence="1">DUF4738 domain-containing protein</fullName>
    </submittedName>
</protein>
<name>A0ABY8L450_9FLAO</name>
<dbReference type="PROSITE" id="PS51257">
    <property type="entry name" value="PROKAR_LIPOPROTEIN"/>
    <property type="match status" value="1"/>
</dbReference>
<evidence type="ECO:0000313" key="2">
    <source>
        <dbReference type="Proteomes" id="UP001232001"/>
    </source>
</evidence>
<accession>A0ABY8L450</accession>
<proteinExistence type="predicted"/>